<comment type="similarity">
    <text evidence="3 12">Belongs to the class-II aminoacyl-tRNA synthetase family. Type-1 seryl-tRNA synthetase subfamily.</text>
</comment>
<feature type="binding site" evidence="12 14">
    <location>
        <begin position="263"/>
        <end position="265"/>
    </location>
    <ligand>
        <name>ATP</name>
        <dbReference type="ChEBI" id="CHEBI:30616"/>
    </ligand>
</feature>
<dbReference type="CDD" id="cd00770">
    <property type="entry name" value="SerRS_core"/>
    <property type="match status" value="1"/>
</dbReference>
<keyword evidence="4 12" id="KW-0963">Cytoplasm</keyword>
<dbReference type="PROSITE" id="PS50862">
    <property type="entry name" value="AA_TRNA_LIGASE_II"/>
    <property type="match status" value="1"/>
</dbReference>
<dbReference type="PANTHER" id="PTHR43697">
    <property type="entry name" value="SERYL-TRNA SYNTHETASE"/>
    <property type="match status" value="1"/>
</dbReference>
<comment type="catalytic activity">
    <reaction evidence="10 12">
        <text>tRNA(Sec) + L-serine + ATP = L-seryl-tRNA(Sec) + AMP + diphosphate + H(+)</text>
        <dbReference type="Rhea" id="RHEA:42580"/>
        <dbReference type="Rhea" id="RHEA-COMP:9742"/>
        <dbReference type="Rhea" id="RHEA-COMP:10128"/>
        <dbReference type="ChEBI" id="CHEBI:15378"/>
        <dbReference type="ChEBI" id="CHEBI:30616"/>
        <dbReference type="ChEBI" id="CHEBI:33019"/>
        <dbReference type="ChEBI" id="CHEBI:33384"/>
        <dbReference type="ChEBI" id="CHEBI:78442"/>
        <dbReference type="ChEBI" id="CHEBI:78533"/>
        <dbReference type="ChEBI" id="CHEBI:456215"/>
        <dbReference type="EC" id="6.1.1.11"/>
    </reaction>
</comment>
<accession>A0A1G8S937</accession>
<evidence type="ECO:0000256" key="7">
    <source>
        <dbReference type="ARBA" id="ARBA00022840"/>
    </source>
</evidence>
<dbReference type="Pfam" id="PF02403">
    <property type="entry name" value="Seryl_tRNA_N"/>
    <property type="match status" value="1"/>
</dbReference>
<dbReference type="InterPro" id="IPR033729">
    <property type="entry name" value="SerRS_core"/>
</dbReference>
<evidence type="ECO:0000256" key="5">
    <source>
        <dbReference type="ARBA" id="ARBA00022598"/>
    </source>
</evidence>
<evidence type="ECO:0000256" key="14">
    <source>
        <dbReference type="PIRSR" id="PIRSR001529-2"/>
    </source>
</evidence>
<comment type="subunit">
    <text evidence="12">Homodimer. The tRNA molecule binds across the dimer.</text>
</comment>
<feature type="binding site" evidence="13">
    <location>
        <position position="384"/>
    </location>
    <ligand>
        <name>L-serine</name>
        <dbReference type="ChEBI" id="CHEBI:33384"/>
    </ligand>
</feature>
<feature type="domain" description="Aminoacyl-transfer RNA synthetases class-II family profile" evidence="16">
    <location>
        <begin position="172"/>
        <end position="411"/>
    </location>
</feature>
<evidence type="ECO:0000256" key="3">
    <source>
        <dbReference type="ARBA" id="ARBA00010728"/>
    </source>
</evidence>
<dbReference type="InterPro" id="IPR002314">
    <property type="entry name" value="aa-tRNA-synt_IIb"/>
</dbReference>
<dbReference type="UniPathway" id="UPA00906">
    <property type="reaction ID" value="UER00895"/>
</dbReference>
<dbReference type="GO" id="GO:0016260">
    <property type="term" value="P:selenocysteine biosynthetic process"/>
    <property type="evidence" value="ECO:0007669"/>
    <property type="project" value="UniProtKB-UniRule"/>
</dbReference>
<feature type="coiled-coil region" evidence="15">
    <location>
        <begin position="38"/>
        <end position="103"/>
    </location>
</feature>
<dbReference type="Pfam" id="PF00587">
    <property type="entry name" value="tRNA-synt_2b"/>
    <property type="match status" value="1"/>
</dbReference>
<sequence length="426" mass="48408">MLDIKYIRQNEGEVKKVLASRGIAEADVENVLSLDQRRRDLIVNSEEQKQRRNELSQQVAERKRAKEDADDLIAQTKDVSAAIKQYDEELREVEEKLNNRMLMLPNLLHGSVPEGESEEDNVEWRKWEAPTTFSFTPKAHWDLATEHDILDFERAAKVTGSRFAFYKGAGARLERALTQYMMDVHADEHGYTETITPYIVHRESMIGTGQLPKFEEDAFALTGDDPYYLIPTSEVPVVNIHRDEMLAADDLNIKYVAYSACFRAEAGSAGRDTRGLIRQHQFSKVELVWFTKPEDSYEALAALTGHAERILQDLELPYRVLDLCSGDIGFAAAKTYDLEVWLPSYEDYKEISSCSNCEDFQARRANIKFKRDQKGAAEHVHTLNGSGLAIGRAVAAIIENYQDEDGNIRIPDVLQPYMGGKTHLSR</sequence>
<dbReference type="HAMAP" id="MF_00176">
    <property type="entry name" value="Ser_tRNA_synth_type1"/>
    <property type="match status" value="1"/>
</dbReference>
<dbReference type="GO" id="GO:0016740">
    <property type="term" value="F:transferase activity"/>
    <property type="evidence" value="ECO:0007669"/>
    <property type="project" value="UniProtKB-ARBA"/>
</dbReference>
<comment type="subcellular location">
    <subcellularLocation>
        <location evidence="1 12">Cytoplasm</location>
    </subcellularLocation>
</comment>
<evidence type="ECO:0000256" key="1">
    <source>
        <dbReference type="ARBA" id="ARBA00004496"/>
    </source>
</evidence>
<evidence type="ECO:0000256" key="15">
    <source>
        <dbReference type="SAM" id="Coils"/>
    </source>
</evidence>
<comment type="function">
    <text evidence="12">Catalyzes the attachment of serine to tRNA(Ser). Is also able to aminoacylate tRNA(Sec) with serine, to form the misacylated tRNA L-seryl-tRNA(Sec), which will be further converted into selenocysteinyl-tRNA(Sec).</text>
</comment>
<feature type="binding site" evidence="12 14">
    <location>
        <begin position="350"/>
        <end position="353"/>
    </location>
    <ligand>
        <name>ATP</name>
        <dbReference type="ChEBI" id="CHEBI:30616"/>
    </ligand>
</feature>
<evidence type="ECO:0000313" key="18">
    <source>
        <dbReference type="Proteomes" id="UP000198853"/>
    </source>
</evidence>
<dbReference type="GO" id="GO:0004828">
    <property type="term" value="F:serine-tRNA ligase activity"/>
    <property type="evidence" value="ECO:0007669"/>
    <property type="project" value="UniProtKB-UniRule"/>
</dbReference>
<name>A0A1G8S937_9BACI</name>
<comment type="catalytic activity">
    <reaction evidence="11 12">
        <text>tRNA(Ser) + L-serine + ATP = L-seryl-tRNA(Ser) + AMP + diphosphate + H(+)</text>
        <dbReference type="Rhea" id="RHEA:12292"/>
        <dbReference type="Rhea" id="RHEA-COMP:9669"/>
        <dbReference type="Rhea" id="RHEA-COMP:9703"/>
        <dbReference type="ChEBI" id="CHEBI:15378"/>
        <dbReference type="ChEBI" id="CHEBI:30616"/>
        <dbReference type="ChEBI" id="CHEBI:33019"/>
        <dbReference type="ChEBI" id="CHEBI:33384"/>
        <dbReference type="ChEBI" id="CHEBI:78442"/>
        <dbReference type="ChEBI" id="CHEBI:78533"/>
        <dbReference type="ChEBI" id="CHEBI:456215"/>
        <dbReference type="EC" id="6.1.1.11"/>
    </reaction>
</comment>
<evidence type="ECO:0000256" key="9">
    <source>
        <dbReference type="ARBA" id="ARBA00023146"/>
    </source>
</evidence>
<keyword evidence="9 12" id="KW-0030">Aminoacyl-tRNA synthetase</keyword>
<dbReference type="GO" id="GO:0140096">
    <property type="term" value="F:catalytic activity, acting on a protein"/>
    <property type="evidence" value="ECO:0007669"/>
    <property type="project" value="UniProtKB-ARBA"/>
</dbReference>
<protein>
    <recommendedName>
        <fullName evidence="12">Serine--tRNA ligase</fullName>
        <ecNumber evidence="12">6.1.1.11</ecNumber>
    </recommendedName>
    <alternativeName>
        <fullName evidence="12">Seryl-tRNA synthetase</fullName>
        <shortName evidence="12">SerRS</shortName>
    </alternativeName>
    <alternativeName>
        <fullName evidence="12">Seryl-tRNA(Ser/Sec) synthetase</fullName>
    </alternativeName>
</protein>
<keyword evidence="6 12" id="KW-0547">Nucleotide-binding</keyword>
<evidence type="ECO:0000256" key="6">
    <source>
        <dbReference type="ARBA" id="ARBA00022741"/>
    </source>
</evidence>
<reference evidence="17 18" key="1">
    <citation type="submission" date="2016-10" db="EMBL/GenBank/DDBJ databases">
        <authorList>
            <person name="de Groot N.N."/>
        </authorList>
    </citation>
    <scope>NUCLEOTIDE SEQUENCE [LARGE SCALE GENOMIC DNA]</scope>
    <source>
        <strain evidence="17 18">DSM 21771</strain>
    </source>
</reference>
<dbReference type="GO" id="GO:0006434">
    <property type="term" value="P:seryl-tRNA aminoacylation"/>
    <property type="evidence" value="ECO:0007669"/>
    <property type="project" value="UniProtKB-UniRule"/>
</dbReference>
<feature type="binding site" evidence="13">
    <location>
        <position position="232"/>
    </location>
    <ligand>
        <name>L-serine</name>
        <dbReference type="ChEBI" id="CHEBI:33384"/>
    </ligand>
</feature>
<keyword evidence="18" id="KW-1185">Reference proteome</keyword>
<dbReference type="InterPro" id="IPR006195">
    <property type="entry name" value="aa-tRNA-synth_II"/>
</dbReference>
<dbReference type="PRINTS" id="PR00981">
    <property type="entry name" value="TRNASYNTHSER"/>
</dbReference>
<dbReference type="PIRSF" id="PIRSF001529">
    <property type="entry name" value="Ser-tRNA-synth_IIa"/>
    <property type="match status" value="1"/>
</dbReference>
<evidence type="ECO:0000256" key="13">
    <source>
        <dbReference type="PIRSR" id="PIRSR001529-1"/>
    </source>
</evidence>
<dbReference type="GO" id="GO:0005524">
    <property type="term" value="F:ATP binding"/>
    <property type="evidence" value="ECO:0007669"/>
    <property type="project" value="UniProtKB-UniRule"/>
</dbReference>
<evidence type="ECO:0000313" key="17">
    <source>
        <dbReference type="EMBL" id="SDJ25691.1"/>
    </source>
</evidence>
<dbReference type="EC" id="6.1.1.11" evidence="12"/>
<evidence type="ECO:0000256" key="2">
    <source>
        <dbReference type="ARBA" id="ARBA00005045"/>
    </source>
</evidence>
<dbReference type="AlphaFoldDB" id="A0A1G8S937"/>
<evidence type="ECO:0000256" key="8">
    <source>
        <dbReference type="ARBA" id="ARBA00022917"/>
    </source>
</evidence>
<comment type="caution">
    <text evidence="12">Lacks conserved residue(s) required for the propagation of feature annotation.</text>
</comment>
<evidence type="ECO:0000256" key="10">
    <source>
        <dbReference type="ARBA" id="ARBA00047929"/>
    </source>
</evidence>
<evidence type="ECO:0000256" key="11">
    <source>
        <dbReference type="ARBA" id="ARBA00048823"/>
    </source>
</evidence>
<keyword evidence="5 12" id="KW-0436">Ligase</keyword>
<evidence type="ECO:0000259" key="16">
    <source>
        <dbReference type="PROSITE" id="PS50862"/>
    </source>
</evidence>
<comment type="domain">
    <text evidence="12">Consists of two distinct domains, a catalytic core and a N-terminal extension that is involved in tRNA binding.</text>
</comment>
<dbReference type="Proteomes" id="UP000198853">
    <property type="component" value="Unassembled WGS sequence"/>
</dbReference>
<dbReference type="SUPFAM" id="SSF46589">
    <property type="entry name" value="tRNA-binding arm"/>
    <property type="match status" value="1"/>
</dbReference>
<evidence type="ECO:0000256" key="12">
    <source>
        <dbReference type="HAMAP-Rule" id="MF_00176"/>
    </source>
</evidence>
<dbReference type="EMBL" id="FNEN01000024">
    <property type="protein sequence ID" value="SDJ25691.1"/>
    <property type="molecule type" value="Genomic_DNA"/>
</dbReference>
<gene>
    <name evidence="12" type="primary">serS</name>
    <name evidence="17" type="ORF">SAMN04488123_12415</name>
</gene>
<dbReference type="NCBIfam" id="TIGR00414">
    <property type="entry name" value="serS"/>
    <property type="match status" value="1"/>
</dbReference>
<feature type="binding site" evidence="12">
    <location>
        <position position="386"/>
    </location>
    <ligand>
        <name>L-serine</name>
        <dbReference type="ChEBI" id="CHEBI:33384"/>
    </ligand>
</feature>
<evidence type="ECO:0000256" key="4">
    <source>
        <dbReference type="ARBA" id="ARBA00022490"/>
    </source>
</evidence>
<dbReference type="InterPro" id="IPR015866">
    <property type="entry name" value="Ser-tRNA-synth_1_N"/>
</dbReference>
<dbReference type="RefSeq" id="WP_090399952.1">
    <property type="nucleotide sequence ID" value="NZ_FNEN01000024.1"/>
</dbReference>
<dbReference type="InterPro" id="IPR010978">
    <property type="entry name" value="tRNA-bd_arm"/>
</dbReference>
<dbReference type="Gene3D" id="1.10.287.40">
    <property type="entry name" value="Serine-tRNA synthetase, tRNA binding domain"/>
    <property type="match status" value="1"/>
</dbReference>
<dbReference type="InterPro" id="IPR042103">
    <property type="entry name" value="SerRS_1_N_sf"/>
</dbReference>
<keyword evidence="15" id="KW-0175">Coiled coil</keyword>
<dbReference type="PANTHER" id="PTHR43697:SF1">
    <property type="entry name" value="SERINE--TRNA LIGASE"/>
    <property type="match status" value="1"/>
</dbReference>
<feature type="binding site" evidence="12">
    <location>
        <begin position="232"/>
        <end position="234"/>
    </location>
    <ligand>
        <name>L-serine</name>
        <dbReference type="ChEBI" id="CHEBI:33384"/>
    </ligand>
</feature>
<dbReference type="GO" id="GO:0005737">
    <property type="term" value="C:cytoplasm"/>
    <property type="evidence" value="ECO:0007669"/>
    <property type="project" value="UniProtKB-SubCell"/>
</dbReference>
<dbReference type="OrthoDB" id="9804647at2"/>
<feature type="binding site" evidence="13">
    <location>
        <position position="263"/>
    </location>
    <ligand>
        <name>L-serine</name>
        <dbReference type="ChEBI" id="CHEBI:33384"/>
    </ligand>
</feature>
<feature type="binding site" evidence="12 13">
    <location>
        <position position="286"/>
    </location>
    <ligand>
        <name>L-serine</name>
        <dbReference type="ChEBI" id="CHEBI:33384"/>
    </ligand>
</feature>
<dbReference type="SUPFAM" id="SSF55681">
    <property type="entry name" value="Class II aaRS and biotin synthetases"/>
    <property type="match status" value="1"/>
</dbReference>
<dbReference type="InterPro" id="IPR045864">
    <property type="entry name" value="aa-tRNA-synth_II/BPL/LPL"/>
</dbReference>
<comment type="pathway">
    <text evidence="2 12">Aminoacyl-tRNA biosynthesis; selenocysteinyl-tRNA(Sec) biosynthesis; L-seryl-tRNA(Sec) from L-serine and tRNA(Sec): step 1/1.</text>
</comment>
<keyword evidence="7 12" id="KW-0067">ATP-binding</keyword>
<organism evidence="17 18">
    <name type="scientific">Natribacillus halophilus</name>
    <dbReference type="NCBI Taxonomy" id="549003"/>
    <lineage>
        <taxon>Bacteria</taxon>
        <taxon>Bacillati</taxon>
        <taxon>Bacillota</taxon>
        <taxon>Bacilli</taxon>
        <taxon>Bacillales</taxon>
        <taxon>Bacillaceae</taxon>
        <taxon>Natribacillus</taxon>
    </lineage>
</organism>
<dbReference type="InterPro" id="IPR002317">
    <property type="entry name" value="Ser-tRNA-ligase_type_1"/>
</dbReference>
<keyword evidence="8 12" id="KW-0648">Protein biosynthesis</keyword>
<proteinExistence type="inferred from homology"/>
<dbReference type="Gene3D" id="3.30.930.10">
    <property type="entry name" value="Bira Bifunctional Protein, Domain 2"/>
    <property type="match status" value="1"/>
</dbReference>